<dbReference type="NCBIfam" id="TIGR01512">
    <property type="entry name" value="ATPase-IB2_Cd"/>
    <property type="match status" value="1"/>
</dbReference>
<dbReference type="Pfam" id="PF00403">
    <property type="entry name" value="HMA"/>
    <property type="match status" value="1"/>
</dbReference>
<dbReference type="SUPFAM" id="SSF81653">
    <property type="entry name" value="Calcium ATPase, transduction domain A"/>
    <property type="match status" value="1"/>
</dbReference>
<dbReference type="InterPro" id="IPR027256">
    <property type="entry name" value="P-typ_ATPase_IB"/>
</dbReference>
<keyword evidence="7" id="KW-1278">Translocase</keyword>
<dbReference type="Gene3D" id="3.40.1110.10">
    <property type="entry name" value="Calcium-transporting ATPase, cytoplasmic domain N"/>
    <property type="match status" value="1"/>
</dbReference>
<dbReference type="PANTHER" id="PTHR48085:SF5">
    <property type="entry name" value="CADMIUM_ZINC-TRANSPORTING ATPASE HMA4-RELATED"/>
    <property type="match status" value="1"/>
</dbReference>
<evidence type="ECO:0000256" key="6">
    <source>
        <dbReference type="ARBA" id="ARBA00022840"/>
    </source>
</evidence>
<dbReference type="PROSITE" id="PS00154">
    <property type="entry name" value="ATPASE_E1_E2"/>
    <property type="match status" value="1"/>
</dbReference>
<feature type="region of interest" description="Disordered" evidence="11">
    <location>
        <begin position="256"/>
        <end position="280"/>
    </location>
</feature>
<keyword evidence="10" id="KW-1003">Cell membrane</keyword>
<keyword evidence="9 10" id="KW-0472">Membrane</keyword>
<dbReference type="Gene3D" id="2.70.150.10">
    <property type="entry name" value="Calcium-transporting ATPase, cytoplasmic transduction domain A"/>
    <property type="match status" value="1"/>
</dbReference>
<feature type="domain" description="HMA" evidence="12">
    <location>
        <begin position="6"/>
        <end position="72"/>
    </location>
</feature>
<evidence type="ECO:0000256" key="5">
    <source>
        <dbReference type="ARBA" id="ARBA00022741"/>
    </source>
</evidence>
<dbReference type="PRINTS" id="PR00941">
    <property type="entry name" value="CDATPASE"/>
</dbReference>
<dbReference type="PRINTS" id="PR00119">
    <property type="entry name" value="CATATPASE"/>
</dbReference>
<feature type="transmembrane region" description="Helical" evidence="10">
    <location>
        <begin position="193"/>
        <end position="211"/>
    </location>
</feature>
<feature type="transmembrane region" description="Helical" evidence="10">
    <location>
        <begin position="677"/>
        <end position="695"/>
    </location>
</feature>
<feature type="transmembrane region" description="Helical" evidence="10">
    <location>
        <begin position="343"/>
        <end position="363"/>
    </location>
</feature>
<dbReference type="InterPro" id="IPR036412">
    <property type="entry name" value="HAD-like_sf"/>
</dbReference>
<evidence type="ECO:0000256" key="2">
    <source>
        <dbReference type="ARBA" id="ARBA00006024"/>
    </source>
</evidence>
<feature type="transmembrane region" description="Helical" evidence="10">
    <location>
        <begin position="369"/>
        <end position="393"/>
    </location>
</feature>
<evidence type="ECO:0000256" key="10">
    <source>
        <dbReference type="RuleBase" id="RU362081"/>
    </source>
</evidence>
<dbReference type="SUPFAM" id="SSF56784">
    <property type="entry name" value="HAD-like"/>
    <property type="match status" value="1"/>
</dbReference>
<dbReference type="CDD" id="cd00371">
    <property type="entry name" value="HMA"/>
    <property type="match status" value="1"/>
</dbReference>
<dbReference type="NCBIfam" id="TIGR01494">
    <property type="entry name" value="ATPase_P-type"/>
    <property type="match status" value="1"/>
</dbReference>
<dbReference type="PROSITE" id="PS50846">
    <property type="entry name" value="HMA_2"/>
    <property type="match status" value="1"/>
</dbReference>
<keyword evidence="8 10" id="KW-1133">Transmembrane helix</keyword>
<dbReference type="SUPFAM" id="SSF81665">
    <property type="entry name" value="Calcium ATPase, transmembrane domain M"/>
    <property type="match status" value="1"/>
</dbReference>
<dbReference type="Pfam" id="PF00122">
    <property type="entry name" value="E1-E2_ATPase"/>
    <property type="match status" value="1"/>
</dbReference>
<dbReference type="InterPro" id="IPR044492">
    <property type="entry name" value="P_typ_ATPase_HD_dom"/>
</dbReference>
<dbReference type="InterPro" id="IPR051014">
    <property type="entry name" value="Cation_Transport_ATPase_IB"/>
</dbReference>
<name>A0ABQ2EWY0_9DEIO</name>
<protein>
    <submittedName>
        <fullName evidence="13">ATPase</fullName>
    </submittedName>
</protein>
<keyword evidence="6 10" id="KW-0067">ATP-binding</keyword>
<dbReference type="InterPro" id="IPR018303">
    <property type="entry name" value="ATPase_P-typ_P_site"/>
</dbReference>
<reference evidence="14" key="1">
    <citation type="journal article" date="2019" name="Int. J. Syst. Evol. Microbiol.">
        <title>The Global Catalogue of Microorganisms (GCM) 10K type strain sequencing project: providing services to taxonomists for standard genome sequencing and annotation.</title>
        <authorList>
            <consortium name="The Broad Institute Genomics Platform"/>
            <consortium name="The Broad Institute Genome Sequencing Center for Infectious Disease"/>
            <person name="Wu L."/>
            <person name="Ma J."/>
        </authorList>
    </citation>
    <scope>NUCLEOTIDE SEQUENCE [LARGE SCALE GENOMIC DNA]</scope>
    <source>
        <strain evidence="14">JCM 30331</strain>
    </source>
</reference>
<keyword evidence="14" id="KW-1185">Reference proteome</keyword>
<evidence type="ECO:0000256" key="3">
    <source>
        <dbReference type="ARBA" id="ARBA00022692"/>
    </source>
</evidence>
<dbReference type="Gene3D" id="3.40.50.1000">
    <property type="entry name" value="HAD superfamily/HAD-like"/>
    <property type="match status" value="1"/>
</dbReference>
<proteinExistence type="inferred from homology"/>
<dbReference type="SFLD" id="SFLDG00002">
    <property type="entry name" value="C1.7:_P-type_atpase_like"/>
    <property type="match status" value="1"/>
</dbReference>
<comment type="caution">
    <text evidence="13">The sequence shown here is derived from an EMBL/GenBank/DDBJ whole genome shotgun (WGS) entry which is preliminary data.</text>
</comment>
<comment type="subcellular location">
    <subcellularLocation>
        <location evidence="10">Cell membrane</location>
    </subcellularLocation>
    <subcellularLocation>
        <location evidence="1">Membrane</location>
        <topology evidence="1">Multi-pass membrane protein</topology>
    </subcellularLocation>
</comment>
<dbReference type="InterPro" id="IPR023299">
    <property type="entry name" value="ATPase_P-typ_cyto_dom_N"/>
</dbReference>
<gene>
    <name evidence="13" type="ORF">GCM10008955_23280</name>
</gene>
<dbReference type="InterPro" id="IPR006121">
    <property type="entry name" value="HMA_dom"/>
</dbReference>
<dbReference type="EMBL" id="BMPP01000009">
    <property type="protein sequence ID" value="GGK28897.1"/>
    <property type="molecule type" value="Genomic_DNA"/>
</dbReference>
<dbReference type="InterPro" id="IPR023298">
    <property type="entry name" value="ATPase_P-typ_TM_dom_sf"/>
</dbReference>
<organism evidence="13 14">
    <name type="scientific">Deinococcus malanensis</name>
    <dbReference type="NCBI Taxonomy" id="1706855"/>
    <lineage>
        <taxon>Bacteria</taxon>
        <taxon>Thermotogati</taxon>
        <taxon>Deinococcota</taxon>
        <taxon>Deinococci</taxon>
        <taxon>Deinococcales</taxon>
        <taxon>Deinococcaceae</taxon>
        <taxon>Deinococcus</taxon>
    </lineage>
</organism>
<evidence type="ECO:0000256" key="9">
    <source>
        <dbReference type="ARBA" id="ARBA00023136"/>
    </source>
</evidence>
<dbReference type="InterPro" id="IPR008250">
    <property type="entry name" value="ATPase_P-typ_transduc_dom_A_sf"/>
</dbReference>
<evidence type="ECO:0000256" key="8">
    <source>
        <dbReference type="ARBA" id="ARBA00022989"/>
    </source>
</evidence>
<evidence type="ECO:0000256" key="11">
    <source>
        <dbReference type="SAM" id="MobiDB-lite"/>
    </source>
</evidence>
<dbReference type="NCBIfam" id="TIGR01525">
    <property type="entry name" value="ATPase-IB_hvy"/>
    <property type="match status" value="1"/>
</dbReference>
<feature type="transmembrane region" description="Helical" evidence="10">
    <location>
        <begin position="170"/>
        <end position="187"/>
    </location>
</feature>
<dbReference type="Proteomes" id="UP000647587">
    <property type="component" value="Unassembled WGS sequence"/>
</dbReference>
<dbReference type="InterPro" id="IPR059000">
    <property type="entry name" value="ATPase_P-type_domA"/>
</dbReference>
<evidence type="ECO:0000256" key="4">
    <source>
        <dbReference type="ARBA" id="ARBA00022723"/>
    </source>
</evidence>
<keyword evidence="3 10" id="KW-0812">Transmembrane</keyword>
<dbReference type="InterPro" id="IPR001757">
    <property type="entry name" value="P_typ_ATPase"/>
</dbReference>
<dbReference type="NCBIfam" id="TIGR01511">
    <property type="entry name" value="ATPase-IB1_Cu"/>
    <property type="match status" value="1"/>
</dbReference>
<evidence type="ECO:0000256" key="7">
    <source>
        <dbReference type="ARBA" id="ARBA00022967"/>
    </source>
</evidence>
<evidence type="ECO:0000313" key="13">
    <source>
        <dbReference type="EMBL" id="GGK28897.1"/>
    </source>
</evidence>
<evidence type="ECO:0000259" key="12">
    <source>
        <dbReference type="PROSITE" id="PS50846"/>
    </source>
</evidence>
<accession>A0ABQ2EWY0</accession>
<evidence type="ECO:0000313" key="14">
    <source>
        <dbReference type="Proteomes" id="UP000647587"/>
    </source>
</evidence>
<dbReference type="PANTHER" id="PTHR48085">
    <property type="entry name" value="CADMIUM/ZINC-TRANSPORTING ATPASE HMA2-RELATED"/>
    <property type="match status" value="1"/>
</dbReference>
<dbReference type="Gene3D" id="3.30.70.100">
    <property type="match status" value="1"/>
</dbReference>
<dbReference type="SUPFAM" id="SSF55008">
    <property type="entry name" value="HMA, heavy metal-associated domain"/>
    <property type="match status" value="1"/>
</dbReference>
<dbReference type="InterPro" id="IPR023214">
    <property type="entry name" value="HAD_sf"/>
</dbReference>
<dbReference type="SFLD" id="SFLDS00003">
    <property type="entry name" value="Haloacid_Dehalogenase"/>
    <property type="match status" value="1"/>
</dbReference>
<dbReference type="InterPro" id="IPR036163">
    <property type="entry name" value="HMA_dom_sf"/>
</dbReference>
<keyword evidence="5 10" id="KW-0547">Nucleotide-binding</keyword>
<feature type="transmembrane region" description="Helical" evidence="10">
    <location>
        <begin position="138"/>
        <end position="158"/>
    </location>
</feature>
<keyword evidence="4 10" id="KW-0479">Metal-binding</keyword>
<sequence>MEPGATELSYFVEGMDCASCVQKVERMVERLPGTAEVRTSFARQSLQLQLDESRTPRGTLEASLRSLGYQPSVLKPAMPAQPGMVHDHGQPREPHNPDADLHRAAVASSPAWYATGQGRVVATAGLLLLLAWGVGFVAPAWGTAGYIAATLLGVWPLLRRAVASAHLGDPFSIYTLVSLAALGALGIGEAAEGAVVVFLFAIGELLEGLAAGRARAGIAALAALAPRTALLVSADGLREVAAATLSPGQTVQVNPGARVPADGTILGGRSSLDDSPVTGESVPIDKEVGDHVYAGSINTSGTLTVRVDREAADNTIARIIHLVQEAEASRAPTARFIDRFSRVYTPGVVLVSALVATVPPLLGQAWEPWLYRAISLLLIGCPCALVLSVPAAITSGISAGARRGLLIKGGAALEAIGRVRTVAFDKTGTLTVGRPRVTNVQGHGLSEQEVLRLAAAVESGSSHPLARAILDAARAGGVSLPDAADGRALAGLGVSATVEGRLITVASPRFAAEQQDLPEEFMQTVERYEAQGQTVVVVLDSTAPVGVIALRDEPRADAQQAIAGLRRLGISPVMLTGDNARAAQGIARELGLEVHAALLPDDKLRLIGQLPGPVAMVGDGINDAPALARADVGIAMSGGTDVALETAGAALLNNRVGGVADLVSLSRATLRNIQQNVAFALGLKAIFLVTTLLGFTSLWMAVLADTGATVLVTANALRLLRWKGRGQ</sequence>
<dbReference type="Pfam" id="PF00702">
    <property type="entry name" value="Hydrolase"/>
    <property type="match status" value="1"/>
</dbReference>
<comment type="similarity">
    <text evidence="2 10">Belongs to the cation transport ATPase (P-type) (TC 3.A.3) family. Type IB subfamily.</text>
</comment>
<dbReference type="SFLD" id="SFLDF00027">
    <property type="entry name" value="p-type_atpase"/>
    <property type="match status" value="1"/>
</dbReference>
<evidence type="ECO:0000256" key="1">
    <source>
        <dbReference type="ARBA" id="ARBA00004141"/>
    </source>
</evidence>